<evidence type="ECO:0000256" key="1">
    <source>
        <dbReference type="ARBA" id="ARBA00022491"/>
    </source>
</evidence>
<dbReference type="PROSITE" id="PS50937">
    <property type="entry name" value="HTH_MERR_2"/>
    <property type="match status" value="1"/>
</dbReference>
<keyword evidence="1" id="KW-0678">Repressor</keyword>
<accession>A0A920BUY9</accession>
<dbReference type="GO" id="GO:0003700">
    <property type="term" value="F:DNA-binding transcription factor activity"/>
    <property type="evidence" value="ECO:0007669"/>
    <property type="project" value="InterPro"/>
</dbReference>
<dbReference type="InterPro" id="IPR029442">
    <property type="entry name" value="GyrI-like"/>
</dbReference>
<keyword evidence="5" id="KW-0175">Coiled coil</keyword>
<evidence type="ECO:0000256" key="3">
    <source>
        <dbReference type="ARBA" id="ARBA00023125"/>
    </source>
</evidence>
<evidence type="ECO:0000256" key="2">
    <source>
        <dbReference type="ARBA" id="ARBA00023015"/>
    </source>
</evidence>
<proteinExistence type="predicted"/>
<evidence type="ECO:0000256" key="4">
    <source>
        <dbReference type="ARBA" id="ARBA00023163"/>
    </source>
</evidence>
<dbReference type="PANTHER" id="PTHR30204:SF69">
    <property type="entry name" value="MERR-FAMILY TRANSCRIPTIONAL REGULATOR"/>
    <property type="match status" value="1"/>
</dbReference>
<dbReference type="InterPro" id="IPR009061">
    <property type="entry name" value="DNA-bd_dom_put_sf"/>
</dbReference>
<dbReference type="CDD" id="cd01107">
    <property type="entry name" value="HTH_BmrR"/>
    <property type="match status" value="1"/>
</dbReference>
<dbReference type="SUPFAM" id="SSF55136">
    <property type="entry name" value="Probable bacterial effector-binding domain"/>
    <property type="match status" value="1"/>
</dbReference>
<keyword evidence="8" id="KW-1185">Reference proteome</keyword>
<feature type="coiled-coil region" evidence="5">
    <location>
        <begin position="80"/>
        <end position="110"/>
    </location>
</feature>
<dbReference type="PANTHER" id="PTHR30204">
    <property type="entry name" value="REDOX-CYCLING DRUG-SENSING TRANSCRIPTIONAL ACTIVATOR SOXR"/>
    <property type="match status" value="1"/>
</dbReference>
<keyword evidence="2" id="KW-0805">Transcription regulation</keyword>
<evidence type="ECO:0000256" key="5">
    <source>
        <dbReference type="SAM" id="Coils"/>
    </source>
</evidence>
<protein>
    <recommendedName>
        <fullName evidence="6">HTH merR-type domain-containing protein</fullName>
    </recommendedName>
</protein>
<dbReference type="Pfam" id="PF06445">
    <property type="entry name" value="GyrI-like"/>
    <property type="match status" value="1"/>
</dbReference>
<organism evidence="7 8">
    <name type="scientific">Robertmurraya siralis</name>
    <dbReference type="NCBI Taxonomy" id="77777"/>
    <lineage>
        <taxon>Bacteria</taxon>
        <taxon>Bacillati</taxon>
        <taxon>Bacillota</taxon>
        <taxon>Bacilli</taxon>
        <taxon>Bacillales</taxon>
        <taxon>Bacillaceae</taxon>
        <taxon>Robertmurraya</taxon>
    </lineage>
</organism>
<dbReference type="InterPro" id="IPR047057">
    <property type="entry name" value="MerR_fam"/>
</dbReference>
<dbReference type="Pfam" id="PF00376">
    <property type="entry name" value="MerR"/>
    <property type="match status" value="1"/>
</dbReference>
<dbReference type="SUPFAM" id="SSF46955">
    <property type="entry name" value="Putative DNA-binding domain"/>
    <property type="match status" value="1"/>
</dbReference>
<feature type="domain" description="HTH merR-type" evidence="6">
    <location>
        <begin position="4"/>
        <end position="74"/>
    </location>
</feature>
<dbReference type="SMART" id="SM00422">
    <property type="entry name" value="HTH_MERR"/>
    <property type="match status" value="1"/>
</dbReference>
<evidence type="ECO:0000313" key="7">
    <source>
        <dbReference type="EMBL" id="GIN63393.1"/>
    </source>
</evidence>
<keyword evidence="3" id="KW-0238">DNA-binding</keyword>
<evidence type="ECO:0000259" key="6">
    <source>
        <dbReference type="PROSITE" id="PS50937"/>
    </source>
</evidence>
<dbReference type="Proteomes" id="UP000682111">
    <property type="component" value="Unassembled WGS sequence"/>
</dbReference>
<sequence>MKEYYSIGETAKLNNISIQTLRYYDKLGIFKPDHVDLKNGYRFYHIRQFFYLDIIKSLKYIQTPLEEIKKILVDTPENMLHSLKKQEKAIQEEKARLVQAEQLLERRKLQLAEQLEICKKSDEKEIYTRYIGEQTILKIATSNSSPNSVPYFHIRKLADTLEDKCLMIDNQCGYTYEMKDYQNTNQIEYDFFYTTIPHKNIEFSSKEKQFEFGTISSGEYVCIAFNWSLQQYINHYQKLYQYINSNQIQTEGNVYEVSVPINYSALREDRFITEIRIKKSNGS</sequence>
<comment type="caution">
    <text evidence="7">The sequence shown here is derived from an EMBL/GenBank/DDBJ whole genome shotgun (WGS) entry which is preliminary data.</text>
</comment>
<dbReference type="InterPro" id="IPR011256">
    <property type="entry name" value="Reg_factor_effector_dom_sf"/>
</dbReference>
<dbReference type="AlphaFoldDB" id="A0A920BUY9"/>
<name>A0A920BUY9_9BACI</name>
<dbReference type="GO" id="GO:0003677">
    <property type="term" value="F:DNA binding"/>
    <property type="evidence" value="ECO:0007669"/>
    <property type="project" value="UniProtKB-KW"/>
</dbReference>
<dbReference type="InterPro" id="IPR000551">
    <property type="entry name" value="MerR-type_HTH_dom"/>
</dbReference>
<dbReference type="RefSeq" id="WP_212934159.1">
    <property type="nucleotide sequence ID" value="NZ_BORC01000006.1"/>
</dbReference>
<dbReference type="Gene3D" id="1.10.1660.10">
    <property type="match status" value="1"/>
</dbReference>
<gene>
    <name evidence="7" type="ORF">J27TS8_33860</name>
</gene>
<dbReference type="EMBL" id="BORC01000006">
    <property type="protein sequence ID" value="GIN63393.1"/>
    <property type="molecule type" value="Genomic_DNA"/>
</dbReference>
<dbReference type="Gene3D" id="3.20.80.10">
    <property type="entry name" value="Regulatory factor, effector binding domain"/>
    <property type="match status" value="1"/>
</dbReference>
<keyword evidence="4" id="KW-0804">Transcription</keyword>
<evidence type="ECO:0000313" key="8">
    <source>
        <dbReference type="Proteomes" id="UP000682111"/>
    </source>
</evidence>
<reference evidence="7" key="1">
    <citation type="submission" date="2021-03" db="EMBL/GenBank/DDBJ databases">
        <title>Antimicrobial resistance genes in bacteria isolated from Japanese honey, and their potential for conferring macrolide and lincosamide resistance in the American foulbrood pathogen Paenibacillus larvae.</title>
        <authorList>
            <person name="Okamoto M."/>
            <person name="Kumagai M."/>
            <person name="Kanamori H."/>
            <person name="Takamatsu D."/>
        </authorList>
    </citation>
    <scope>NUCLEOTIDE SEQUENCE</scope>
    <source>
        <strain evidence="7">J27TS8</strain>
    </source>
</reference>